<dbReference type="GO" id="GO:0003723">
    <property type="term" value="F:RNA binding"/>
    <property type="evidence" value="ECO:0007669"/>
    <property type="project" value="UniProtKB-KW"/>
</dbReference>
<keyword evidence="2 13" id="KW-0808">Transferase</keyword>
<dbReference type="FunFam" id="3.30.460.10:FF:000019">
    <property type="entry name" value="tRNA nucleotidyltransferase cca2"/>
    <property type="match status" value="1"/>
</dbReference>
<evidence type="ECO:0000256" key="3">
    <source>
        <dbReference type="ARBA" id="ARBA00022741"/>
    </source>
</evidence>
<dbReference type="GO" id="GO:0005759">
    <property type="term" value="C:mitochondrial matrix"/>
    <property type="evidence" value="ECO:0007669"/>
    <property type="project" value="UniProtKB-ARBA"/>
</dbReference>
<evidence type="ECO:0000256" key="4">
    <source>
        <dbReference type="ARBA" id="ARBA00022884"/>
    </source>
</evidence>
<dbReference type="GeneID" id="28725547"/>
<evidence type="ECO:0000256" key="8">
    <source>
        <dbReference type="ARBA" id="ARBA00072969"/>
    </source>
</evidence>
<keyword evidence="3" id="KW-0547">Nucleotide-binding</keyword>
<gene>
    <name evidence="16" type="ORF">AW171_hschr74228</name>
</gene>
<keyword evidence="4 13" id="KW-0694">RNA-binding</keyword>
<dbReference type="InterPro" id="IPR002646">
    <property type="entry name" value="PolA_pol_head_dom"/>
</dbReference>
<dbReference type="Gene3D" id="1.10.3090.10">
    <property type="entry name" value="cca-adding enzyme, domain 2"/>
    <property type="match status" value="1"/>
</dbReference>
<evidence type="ECO:0000256" key="11">
    <source>
        <dbReference type="ARBA" id="ARBA00080500"/>
    </source>
</evidence>
<dbReference type="GO" id="GO:0000166">
    <property type="term" value="F:nucleotide binding"/>
    <property type="evidence" value="ECO:0007669"/>
    <property type="project" value="UniProtKB-KW"/>
</dbReference>
<dbReference type="GO" id="GO:0004810">
    <property type="term" value="F:CCA tRNA nucleotidyltransferase activity"/>
    <property type="evidence" value="ECO:0007669"/>
    <property type="project" value="UniProtKB-EC"/>
</dbReference>
<evidence type="ECO:0000256" key="10">
    <source>
        <dbReference type="ARBA" id="ARBA00077436"/>
    </source>
</evidence>
<dbReference type="InterPro" id="IPR032828">
    <property type="entry name" value="PolyA_RNA-bd"/>
</dbReference>
<organism evidence="16 17">
    <name type="scientific">Eremothecium sinecaudum</name>
    <dbReference type="NCBI Taxonomy" id="45286"/>
    <lineage>
        <taxon>Eukaryota</taxon>
        <taxon>Fungi</taxon>
        <taxon>Dikarya</taxon>
        <taxon>Ascomycota</taxon>
        <taxon>Saccharomycotina</taxon>
        <taxon>Saccharomycetes</taxon>
        <taxon>Saccharomycetales</taxon>
        <taxon>Saccharomycetaceae</taxon>
        <taxon>Eremothecium</taxon>
    </lineage>
</organism>
<comment type="similarity">
    <text evidence="1 13">Belongs to the tRNA nucleotidyltransferase/poly(A) polymerase family.</text>
</comment>
<name>A0A0X8HVD9_9SACH</name>
<evidence type="ECO:0000259" key="15">
    <source>
        <dbReference type="Pfam" id="PF12627"/>
    </source>
</evidence>
<comment type="catalytic activity">
    <reaction evidence="5">
        <text>a tRNA precursor + 2 CTP + ATP = a tRNA with a 3' CCA end + 3 diphosphate</text>
        <dbReference type="Rhea" id="RHEA:14433"/>
        <dbReference type="Rhea" id="RHEA-COMP:10465"/>
        <dbReference type="Rhea" id="RHEA-COMP:10468"/>
        <dbReference type="ChEBI" id="CHEBI:30616"/>
        <dbReference type="ChEBI" id="CHEBI:33019"/>
        <dbReference type="ChEBI" id="CHEBI:37563"/>
        <dbReference type="ChEBI" id="CHEBI:74896"/>
        <dbReference type="ChEBI" id="CHEBI:83071"/>
        <dbReference type="EC" id="2.7.7.72"/>
    </reaction>
</comment>
<evidence type="ECO:0000313" key="16">
    <source>
        <dbReference type="EMBL" id="AMD22204.1"/>
    </source>
</evidence>
<dbReference type="GO" id="GO:0052929">
    <property type="term" value="F:ATP:3'-cytidine-cytidine-tRNA adenylyltransferase activity"/>
    <property type="evidence" value="ECO:0007669"/>
    <property type="project" value="TreeGrafter"/>
</dbReference>
<protein>
    <recommendedName>
        <fullName evidence="8">CCA tRNA nucleotidyltransferase, mitochondrial</fullName>
        <ecNumber evidence="7">2.7.7.72</ecNumber>
    </recommendedName>
    <alternativeName>
        <fullName evidence="10">CCA-adding enzyme</fullName>
    </alternativeName>
    <alternativeName>
        <fullName evidence="9">tRNA CCA-pyrophosphorylase</fullName>
    </alternativeName>
    <alternativeName>
        <fullName evidence="11">tRNA adenylyltransferase</fullName>
    </alternativeName>
    <alternativeName>
        <fullName evidence="12">tRNA nucleotidyltransferase</fullName>
    </alternativeName>
</protein>
<dbReference type="EC" id="2.7.7.72" evidence="7"/>
<dbReference type="SUPFAM" id="SSF81301">
    <property type="entry name" value="Nucleotidyltransferase"/>
    <property type="match status" value="1"/>
</dbReference>
<dbReference type="CDD" id="cd05398">
    <property type="entry name" value="NT_ClassII-CCAase"/>
    <property type="match status" value="1"/>
</dbReference>
<feature type="domain" description="Poly A polymerase head" evidence="14">
    <location>
        <begin position="42"/>
        <end position="181"/>
    </location>
</feature>
<dbReference type="AlphaFoldDB" id="A0A0X8HVD9"/>
<evidence type="ECO:0000256" key="9">
    <source>
        <dbReference type="ARBA" id="ARBA00076038"/>
    </source>
</evidence>
<dbReference type="PANTHER" id="PTHR13734:SF5">
    <property type="entry name" value="CCA TRNA NUCLEOTIDYLTRANSFERASE, MITOCHONDRIAL"/>
    <property type="match status" value="1"/>
</dbReference>
<evidence type="ECO:0000256" key="12">
    <source>
        <dbReference type="ARBA" id="ARBA00082324"/>
    </source>
</evidence>
<sequence length="497" mass="57151">MTRVLVNPLRLSDVEKKICRVIKDYCNYYNNVKVKPEEKLVARIAGGWVRDKLLGLESDDIDIVVNNMTGETFVTGLLEYFNKQGQLSNAKVYKIKKNPEKSKHLATCSTKLFDISIDFVNLRSEEYSDHSRVPVAEFGTPLQDVTRRDATLNALFYNIIENQVEDLSGRGLKDLEDGFLRTPMPPRQTFLDDPLRILRLIRFASRFQFVIDPEAIEAAKQPDILTSFEKKVSRPRIGTEVHKILSGPDPLYGIRLMHQVDLIKKIFSYDGKLDGTVIERSKDMNAFIPLLLNQLKPLLRDFEGLAAKYSSPNFRECYLLSMILSPLYGIQVDSGKLSLTEKILKDGLHFGNAVADVIKVAVDSIPRYDKMVENYAEWTRAQIGSVLRTLKEHRELCHYVALTYRYLIETDENSKKLSLDMYQKFEEYVREAELQNVYKLVPLMNGKELIQLYATKSGVWMSKAMSDIINWQMDHPNGTKEELKSWLLEVKSNYVPV</sequence>
<comment type="function">
    <text evidence="6">Nucleotidyltransferase that catalyzes the addition and repair of the essential 3'-terminal CCA sequence in tRNAs, which is necessary for the attachment of amino acids to the 3' terminus of tRNA molecules, using CTP and ATP as substrates. tRNA 3'-terminal CCA addition is required both for tRNA processing and repair. Also involved in tRNA surveillance by mediating tandem CCA addition to generate a CCACCA at the 3' terminus of unstable tRNAs. While stable tRNAs receive only 3'-terminal CCA, unstable tRNAs are marked with CCACCA and rapidly degraded. The structural flexibility of RNA controls the choice between CCA versus CCACCA addition: following the first CCA addition cycle, nucleotide-binding to the active site triggers a clockwise screw motion, producing torque on the RNA. This ejects stable RNAs, whereas unstable RNAs are refolded while bound to the enzyme and subjected to a second CCA catalytic cycle.</text>
</comment>
<feature type="domain" description="tRNA nucleotidyltransferase/poly(A) polymerase RNA and SrmB- binding" evidence="15">
    <location>
        <begin position="230"/>
        <end position="267"/>
    </location>
</feature>
<proteinExistence type="inferred from homology"/>
<dbReference type="Pfam" id="PF12627">
    <property type="entry name" value="PolyA_pol_RNAbd"/>
    <property type="match status" value="1"/>
</dbReference>
<accession>A0A0X8HVD9</accession>
<dbReference type="GO" id="GO:0001680">
    <property type="term" value="P:tRNA 3'-terminal CCA addition"/>
    <property type="evidence" value="ECO:0007669"/>
    <property type="project" value="TreeGrafter"/>
</dbReference>
<evidence type="ECO:0000256" key="2">
    <source>
        <dbReference type="ARBA" id="ARBA00022679"/>
    </source>
</evidence>
<reference evidence="16 17" key="1">
    <citation type="submission" date="2016-01" db="EMBL/GenBank/DDBJ databases">
        <title>Genome sequence of the yeast Holleya sinecauda.</title>
        <authorList>
            <person name="Dietrich F.S."/>
        </authorList>
    </citation>
    <scope>NUCLEOTIDE SEQUENCE [LARGE SCALE GENOMIC DNA]</scope>
    <source>
        <strain evidence="16 17">ATCC 58844</strain>
    </source>
</reference>
<keyword evidence="17" id="KW-1185">Reference proteome</keyword>
<evidence type="ECO:0000256" key="1">
    <source>
        <dbReference type="ARBA" id="ARBA00007265"/>
    </source>
</evidence>
<dbReference type="Gene3D" id="3.30.460.10">
    <property type="entry name" value="Beta Polymerase, domain 2"/>
    <property type="match status" value="1"/>
</dbReference>
<evidence type="ECO:0000256" key="7">
    <source>
        <dbReference type="ARBA" id="ARBA00066885"/>
    </source>
</evidence>
<evidence type="ECO:0000256" key="6">
    <source>
        <dbReference type="ARBA" id="ARBA00056517"/>
    </source>
</evidence>
<evidence type="ECO:0000256" key="5">
    <source>
        <dbReference type="ARBA" id="ARBA00050431"/>
    </source>
</evidence>
<dbReference type="Pfam" id="PF01743">
    <property type="entry name" value="PolyA_pol"/>
    <property type="match status" value="1"/>
</dbReference>
<dbReference type="OrthoDB" id="445712at2759"/>
<dbReference type="EMBL" id="CP014247">
    <property type="protein sequence ID" value="AMD22204.1"/>
    <property type="molecule type" value="Genomic_DNA"/>
</dbReference>
<evidence type="ECO:0000313" key="17">
    <source>
        <dbReference type="Proteomes" id="UP000243052"/>
    </source>
</evidence>
<evidence type="ECO:0000259" key="14">
    <source>
        <dbReference type="Pfam" id="PF01743"/>
    </source>
</evidence>
<evidence type="ECO:0000256" key="13">
    <source>
        <dbReference type="RuleBase" id="RU003953"/>
    </source>
</evidence>
<dbReference type="GO" id="GO:0052927">
    <property type="term" value="F:CC tRNA cytidylyltransferase activity"/>
    <property type="evidence" value="ECO:0007669"/>
    <property type="project" value="TreeGrafter"/>
</dbReference>
<dbReference type="InterPro" id="IPR043519">
    <property type="entry name" value="NT_sf"/>
</dbReference>
<dbReference type="STRING" id="45286.A0A0X8HVD9"/>
<dbReference type="Proteomes" id="UP000243052">
    <property type="component" value="Chromosome vii"/>
</dbReference>
<dbReference type="RefSeq" id="XP_017989200.1">
    <property type="nucleotide sequence ID" value="XM_018133637.1"/>
</dbReference>
<dbReference type="SUPFAM" id="SSF81891">
    <property type="entry name" value="Poly A polymerase C-terminal region-like"/>
    <property type="match status" value="1"/>
</dbReference>
<dbReference type="PANTHER" id="PTHR13734">
    <property type="entry name" value="TRNA-NUCLEOTIDYLTRANSFERASE"/>
    <property type="match status" value="1"/>
</dbReference>